<evidence type="ECO:0000313" key="1">
    <source>
        <dbReference type="EMBL" id="EJK54646.1"/>
    </source>
</evidence>
<reference evidence="1 2" key="1">
    <citation type="journal article" date="2012" name="Genome Biol.">
        <title>Genome and low-iron response of an oceanic diatom adapted to chronic iron limitation.</title>
        <authorList>
            <person name="Lommer M."/>
            <person name="Specht M."/>
            <person name="Roy A.S."/>
            <person name="Kraemer L."/>
            <person name="Andreson R."/>
            <person name="Gutowska M.A."/>
            <person name="Wolf J."/>
            <person name="Bergner S.V."/>
            <person name="Schilhabel M.B."/>
            <person name="Klostermeier U.C."/>
            <person name="Beiko R.G."/>
            <person name="Rosenstiel P."/>
            <person name="Hippler M."/>
            <person name="Laroche J."/>
        </authorList>
    </citation>
    <scope>NUCLEOTIDE SEQUENCE [LARGE SCALE GENOMIC DNA]</scope>
    <source>
        <strain evidence="1 2">CCMP1005</strain>
    </source>
</reference>
<dbReference type="EMBL" id="AGNL01035504">
    <property type="protein sequence ID" value="EJK54646.1"/>
    <property type="molecule type" value="Genomic_DNA"/>
</dbReference>
<organism evidence="1 2">
    <name type="scientific">Thalassiosira oceanica</name>
    <name type="common">Marine diatom</name>
    <dbReference type="NCBI Taxonomy" id="159749"/>
    <lineage>
        <taxon>Eukaryota</taxon>
        <taxon>Sar</taxon>
        <taxon>Stramenopiles</taxon>
        <taxon>Ochrophyta</taxon>
        <taxon>Bacillariophyta</taxon>
        <taxon>Coscinodiscophyceae</taxon>
        <taxon>Thalassiosirophycidae</taxon>
        <taxon>Thalassiosirales</taxon>
        <taxon>Thalassiosiraceae</taxon>
        <taxon>Thalassiosira</taxon>
    </lineage>
</organism>
<dbReference type="OrthoDB" id="44419at2759"/>
<protein>
    <submittedName>
        <fullName evidence="1">Uncharacterized protein</fullName>
    </submittedName>
</protein>
<dbReference type="AlphaFoldDB" id="K0S0R8"/>
<evidence type="ECO:0000313" key="2">
    <source>
        <dbReference type="Proteomes" id="UP000266841"/>
    </source>
</evidence>
<proteinExistence type="predicted"/>
<keyword evidence="2" id="KW-1185">Reference proteome</keyword>
<accession>K0S0R8</accession>
<dbReference type="Proteomes" id="UP000266841">
    <property type="component" value="Unassembled WGS sequence"/>
</dbReference>
<gene>
    <name evidence="1" type="ORF">THAOC_25710</name>
</gene>
<sequence length="114" mass="12352">MRTDELALVGPRLREGPNKFQNGFCGRDGCVYGIPQTSSGVLRIVPPGVERYDGYGRSLPSDSEHVDVMYCGDDVVACKDKMEGGVLGADGRIYCIPLRAKQFVSVLPRDKATG</sequence>
<comment type="caution">
    <text evidence="1">The sequence shown here is derived from an EMBL/GenBank/DDBJ whole genome shotgun (WGS) entry which is preliminary data.</text>
</comment>
<name>K0S0R8_THAOC</name>
<dbReference type="eggNOG" id="ENOG502S0CC">
    <property type="taxonomic scope" value="Eukaryota"/>
</dbReference>